<reference evidence="1 3" key="1">
    <citation type="submission" date="2013-07" db="EMBL/GenBank/DDBJ databases">
        <authorList>
            <person name="Genoscope - CEA"/>
        </authorList>
    </citation>
    <scope>NUCLEOTIDE SEQUENCE [LARGE SCALE GENOMIC DNA]</scope>
    <source>
        <strain evidence="1">FRM16</strain>
        <strain evidence="3">FRM16 / DSM 17909</strain>
    </source>
</reference>
<dbReference type="Pfam" id="PF10043">
    <property type="entry name" value="DUF2279"/>
    <property type="match status" value="1"/>
</dbReference>
<dbReference type="NCBIfam" id="NF008028">
    <property type="entry name" value="PRK10759.1"/>
    <property type="match status" value="1"/>
</dbReference>
<dbReference type="InterPro" id="IPR018736">
    <property type="entry name" value="DUF2279_periplasmic_lipo"/>
</dbReference>
<evidence type="ECO:0000313" key="2">
    <source>
        <dbReference type="EMBL" id="TYP02161.1"/>
    </source>
</evidence>
<sequence length="119" mass="13096">MTMKKDIITSIKNILIIFPILLNTSCSNIRQANDNWTGKDKAQHFLFSAIAATAGNAYGDRQHWGHRESAQFGVLLSVSLGAAKELYDSRPSGTGWSWHDIAYDIAGAIAGYSVYQSMK</sequence>
<dbReference type="PANTHER" id="PTHR35462:SF2">
    <property type="entry name" value="TRANSMEMBRANE PROTEIN"/>
    <property type="match status" value="1"/>
</dbReference>
<dbReference type="HOGENOM" id="CLU_155273_0_0_6"/>
<proteinExistence type="predicted"/>
<dbReference type="Proteomes" id="UP000324170">
    <property type="component" value="Unassembled WGS sequence"/>
</dbReference>
<keyword evidence="2" id="KW-0449">Lipoprotein</keyword>
<name>A0A068QQ52_9GAMM</name>
<keyword evidence="4" id="KW-1185">Reference proteome</keyword>
<dbReference type="EMBL" id="FO704550">
    <property type="protein sequence ID" value="CDG16929.1"/>
    <property type="molecule type" value="Genomic_DNA"/>
</dbReference>
<dbReference type="PANTHER" id="PTHR35462">
    <property type="match status" value="1"/>
</dbReference>
<dbReference type="KEGG" id="xdo:XDD1_1230"/>
<protein>
    <submittedName>
        <fullName evidence="2">Lipoprotein</fullName>
    </submittedName>
</protein>
<dbReference type="Proteomes" id="UP000032721">
    <property type="component" value="Chromosome"/>
</dbReference>
<reference evidence="2 4" key="2">
    <citation type="submission" date="2019-07" db="EMBL/GenBank/DDBJ databases">
        <title>Genomic Encyclopedia of Type Strains, Phase I: the one thousand microbial genomes (KMG-I) project.</title>
        <authorList>
            <person name="Kyrpides N."/>
        </authorList>
    </citation>
    <scope>NUCLEOTIDE SEQUENCE [LARGE SCALE GENOMIC DNA]</scope>
    <source>
        <strain evidence="2 4">DSM 17909</strain>
    </source>
</reference>
<evidence type="ECO:0000313" key="3">
    <source>
        <dbReference type="Proteomes" id="UP000032721"/>
    </source>
</evidence>
<evidence type="ECO:0000313" key="4">
    <source>
        <dbReference type="Proteomes" id="UP000324170"/>
    </source>
</evidence>
<evidence type="ECO:0000313" key="1">
    <source>
        <dbReference type="EMBL" id="CDG16929.1"/>
    </source>
</evidence>
<dbReference type="EMBL" id="VNHN01000046">
    <property type="protein sequence ID" value="TYP02161.1"/>
    <property type="molecule type" value="Genomic_DNA"/>
</dbReference>
<accession>A0A068QQ52</accession>
<organism evidence="1 3">
    <name type="scientific">Xenorhabdus doucetiae</name>
    <dbReference type="NCBI Taxonomy" id="351671"/>
    <lineage>
        <taxon>Bacteria</taxon>
        <taxon>Pseudomonadati</taxon>
        <taxon>Pseudomonadota</taxon>
        <taxon>Gammaproteobacteria</taxon>
        <taxon>Enterobacterales</taxon>
        <taxon>Morganellaceae</taxon>
        <taxon>Xenorhabdus</taxon>
    </lineage>
</organism>
<dbReference type="AlphaFoldDB" id="A0A068QQ52"/>
<gene>
    <name evidence="2" type="ORF">LY16_02560</name>
    <name evidence="1" type="ORF">XDD1_1230</name>
</gene>
<dbReference type="STRING" id="351671.XDD1_1230"/>